<evidence type="ECO:0000313" key="1">
    <source>
        <dbReference type="EMBL" id="AKM10829.1"/>
    </source>
</evidence>
<evidence type="ECO:0000313" key="2">
    <source>
        <dbReference type="Proteomes" id="UP000035287"/>
    </source>
</evidence>
<dbReference type="PROSITE" id="PS51257">
    <property type="entry name" value="PROKAR_LIPOPROTEIN"/>
    <property type="match status" value="1"/>
</dbReference>
<proteinExistence type="predicted"/>
<dbReference type="AlphaFoldDB" id="A0A0G3XJQ4"/>
<dbReference type="KEGG" id="cna:AB433_14020"/>
<dbReference type="Proteomes" id="UP000035287">
    <property type="component" value="Chromosome"/>
</dbReference>
<dbReference type="EMBL" id="CP011770">
    <property type="protein sequence ID" value="AKM10829.1"/>
    <property type="molecule type" value="Genomic_DNA"/>
</dbReference>
<keyword evidence="2" id="KW-1185">Reference proteome</keyword>
<dbReference type="RefSeq" id="WP_047821843.1">
    <property type="nucleotide sequence ID" value="NZ_CP011770.1"/>
</dbReference>
<accession>A0A0G3XJQ4</accession>
<name>A0A0G3XJQ4_9SPHN</name>
<organism evidence="1 2">
    <name type="scientific">Croceicoccus naphthovorans</name>
    <dbReference type="NCBI Taxonomy" id="1348774"/>
    <lineage>
        <taxon>Bacteria</taxon>
        <taxon>Pseudomonadati</taxon>
        <taxon>Pseudomonadota</taxon>
        <taxon>Alphaproteobacteria</taxon>
        <taxon>Sphingomonadales</taxon>
        <taxon>Erythrobacteraceae</taxon>
        <taxon>Croceicoccus</taxon>
    </lineage>
</organism>
<dbReference type="OrthoDB" id="7432971at2"/>
<sequence>MKRQLFEFALFLAAPLALGACNLDTESMEADKFASMNLTPEERAVAEALVAGFKKDTGLPILRSREYGRAACYAKTVDMPDHLRSAHLAYLANYTEADADYYGFFARRGLGEQNAYEVFQRYEAADRKCSAGGLLGRIIGD</sequence>
<dbReference type="PATRIC" id="fig|1348774.3.peg.2949"/>
<reference evidence="1 2" key="1">
    <citation type="submission" date="2015-06" db="EMBL/GenBank/DDBJ databases">
        <authorList>
            <person name="Zeng Y."/>
            <person name="Huang Y."/>
        </authorList>
    </citation>
    <scope>NUCLEOTIDE SEQUENCE [LARGE SCALE GENOMIC DNA]</scope>
    <source>
        <strain evidence="1 2">PQ-2</strain>
    </source>
</reference>
<protein>
    <submittedName>
        <fullName evidence="1">Uncharacterized protein</fullName>
    </submittedName>
</protein>
<gene>
    <name evidence="1" type="ORF">AB433_14020</name>
</gene>
<dbReference type="STRING" id="1348774.AB433_14020"/>